<dbReference type="AlphaFoldDB" id="A0A498ITH9"/>
<dbReference type="Proteomes" id="UP000290289">
    <property type="component" value="Chromosome 10"/>
</dbReference>
<protein>
    <submittedName>
        <fullName evidence="2">Uncharacterized protein</fullName>
    </submittedName>
</protein>
<comment type="caution">
    <text evidence="2">The sequence shown here is derived from an EMBL/GenBank/DDBJ whole genome shotgun (WGS) entry which is preliminary data.</text>
</comment>
<evidence type="ECO:0000313" key="2">
    <source>
        <dbReference type="EMBL" id="RXH85485.1"/>
    </source>
</evidence>
<proteinExistence type="predicted"/>
<keyword evidence="3" id="KW-1185">Reference proteome</keyword>
<organism evidence="2 3">
    <name type="scientific">Malus domestica</name>
    <name type="common">Apple</name>
    <name type="synonym">Pyrus malus</name>
    <dbReference type="NCBI Taxonomy" id="3750"/>
    <lineage>
        <taxon>Eukaryota</taxon>
        <taxon>Viridiplantae</taxon>
        <taxon>Streptophyta</taxon>
        <taxon>Embryophyta</taxon>
        <taxon>Tracheophyta</taxon>
        <taxon>Spermatophyta</taxon>
        <taxon>Magnoliopsida</taxon>
        <taxon>eudicotyledons</taxon>
        <taxon>Gunneridae</taxon>
        <taxon>Pentapetalae</taxon>
        <taxon>rosids</taxon>
        <taxon>fabids</taxon>
        <taxon>Rosales</taxon>
        <taxon>Rosaceae</taxon>
        <taxon>Amygdaloideae</taxon>
        <taxon>Maleae</taxon>
        <taxon>Malus</taxon>
    </lineage>
</organism>
<name>A0A498ITH9_MALDO</name>
<reference evidence="2 3" key="1">
    <citation type="submission" date="2018-10" db="EMBL/GenBank/DDBJ databases">
        <title>A high-quality apple genome assembly.</title>
        <authorList>
            <person name="Hu J."/>
        </authorList>
    </citation>
    <scope>NUCLEOTIDE SEQUENCE [LARGE SCALE GENOMIC DNA]</scope>
    <source>
        <strain evidence="3">cv. HFTH1</strain>
        <tissue evidence="2">Young leaf</tissue>
    </source>
</reference>
<feature type="region of interest" description="Disordered" evidence="1">
    <location>
        <begin position="1"/>
        <end position="77"/>
    </location>
</feature>
<evidence type="ECO:0000313" key="3">
    <source>
        <dbReference type="Proteomes" id="UP000290289"/>
    </source>
</evidence>
<gene>
    <name evidence="2" type="ORF">DVH24_009306</name>
</gene>
<feature type="compositionally biased region" description="Pro residues" evidence="1">
    <location>
        <begin position="41"/>
        <end position="54"/>
    </location>
</feature>
<accession>A0A498ITH9</accession>
<evidence type="ECO:0000256" key="1">
    <source>
        <dbReference type="SAM" id="MobiDB-lite"/>
    </source>
</evidence>
<dbReference type="EMBL" id="RDQH01000336">
    <property type="protein sequence ID" value="RXH85485.1"/>
    <property type="molecule type" value="Genomic_DNA"/>
</dbReference>
<sequence length="77" mass="8430">MNHPKEPNLRNQTPGRILEVGTHPSSHLRSRAPTFRSPSPGRVPPPTLPPPSLPSSPGFNFRERERAPQKIATCSGT</sequence>